<evidence type="ECO:0000313" key="1">
    <source>
        <dbReference type="EMBL" id="RHD09881.1"/>
    </source>
</evidence>
<gene>
    <name evidence="1" type="ORF">DW811_05060</name>
</gene>
<dbReference type="RefSeq" id="WP_118148417.1">
    <property type="nucleotide sequence ID" value="NZ_DAWDTH010000021.1"/>
</dbReference>
<protein>
    <submittedName>
        <fullName evidence="1">Uncharacterized protein</fullName>
    </submittedName>
</protein>
<organism evidence="1 2">
    <name type="scientific">Lachnospira eligens</name>
    <dbReference type="NCBI Taxonomy" id="39485"/>
    <lineage>
        <taxon>Bacteria</taxon>
        <taxon>Bacillati</taxon>
        <taxon>Bacillota</taxon>
        <taxon>Clostridia</taxon>
        <taxon>Lachnospirales</taxon>
        <taxon>Lachnospiraceae</taxon>
        <taxon>Lachnospira</taxon>
    </lineage>
</organism>
<dbReference type="Proteomes" id="UP000284794">
    <property type="component" value="Unassembled WGS sequence"/>
</dbReference>
<accession>A0A414DGS1</accession>
<dbReference type="AlphaFoldDB" id="A0A414DGS1"/>
<dbReference type="EMBL" id="QSIS01000004">
    <property type="protein sequence ID" value="RHD09881.1"/>
    <property type="molecule type" value="Genomic_DNA"/>
</dbReference>
<proteinExistence type="predicted"/>
<evidence type="ECO:0000313" key="2">
    <source>
        <dbReference type="Proteomes" id="UP000284794"/>
    </source>
</evidence>
<comment type="caution">
    <text evidence="1">The sequence shown here is derived from an EMBL/GenBank/DDBJ whole genome shotgun (WGS) entry which is preliminary data.</text>
</comment>
<sequence>MSNNLDIDIRKLTLPNGRTLEKQMKYEAKRFLTILQEEIDRWYSLYSPMIYQRTYDMRNSIYAEDIVRVSTSGNKLQIKINYDDTAFHKSLWDDSKINSILLMNNGYQVSHGWHKDIENFGYREGGHFLENAVYRFNKENDFGIDIIINY</sequence>
<name>A0A414DGS1_9FIRM</name>
<reference evidence="1 2" key="1">
    <citation type="submission" date="2018-08" db="EMBL/GenBank/DDBJ databases">
        <title>A genome reference for cultivated species of the human gut microbiota.</title>
        <authorList>
            <person name="Zou Y."/>
            <person name="Xue W."/>
            <person name="Luo G."/>
        </authorList>
    </citation>
    <scope>NUCLEOTIDE SEQUENCE [LARGE SCALE GENOMIC DNA]</scope>
    <source>
        <strain evidence="1 2">AM32-2AC</strain>
    </source>
</reference>